<comment type="caution">
    <text evidence="1">The sequence shown here is derived from an EMBL/GenBank/DDBJ whole genome shotgun (WGS) entry which is preliminary data.</text>
</comment>
<dbReference type="AlphaFoldDB" id="A0A4C1T563"/>
<gene>
    <name evidence="1" type="ORF">EVAR_7210_1</name>
</gene>
<name>A0A4C1T563_EUMVA</name>
<accession>A0A4C1T563</accession>
<protein>
    <submittedName>
        <fullName evidence="1">Uncharacterized protein</fullName>
    </submittedName>
</protein>
<keyword evidence="2" id="KW-1185">Reference proteome</keyword>
<organism evidence="1 2">
    <name type="scientific">Eumeta variegata</name>
    <name type="common">Bagworm moth</name>
    <name type="synonym">Eumeta japonica</name>
    <dbReference type="NCBI Taxonomy" id="151549"/>
    <lineage>
        <taxon>Eukaryota</taxon>
        <taxon>Metazoa</taxon>
        <taxon>Ecdysozoa</taxon>
        <taxon>Arthropoda</taxon>
        <taxon>Hexapoda</taxon>
        <taxon>Insecta</taxon>
        <taxon>Pterygota</taxon>
        <taxon>Neoptera</taxon>
        <taxon>Endopterygota</taxon>
        <taxon>Lepidoptera</taxon>
        <taxon>Glossata</taxon>
        <taxon>Ditrysia</taxon>
        <taxon>Tineoidea</taxon>
        <taxon>Psychidae</taxon>
        <taxon>Oiketicinae</taxon>
        <taxon>Eumeta</taxon>
    </lineage>
</organism>
<dbReference type="EMBL" id="BGZK01000032">
    <property type="protein sequence ID" value="GBP08598.1"/>
    <property type="molecule type" value="Genomic_DNA"/>
</dbReference>
<dbReference type="Proteomes" id="UP000299102">
    <property type="component" value="Unassembled WGS sequence"/>
</dbReference>
<reference evidence="1 2" key="1">
    <citation type="journal article" date="2019" name="Commun. Biol.">
        <title>The bagworm genome reveals a unique fibroin gene that provides high tensile strength.</title>
        <authorList>
            <person name="Kono N."/>
            <person name="Nakamura H."/>
            <person name="Ohtoshi R."/>
            <person name="Tomita M."/>
            <person name="Numata K."/>
            <person name="Arakawa K."/>
        </authorList>
    </citation>
    <scope>NUCLEOTIDE SEQUENCE [LARGE SCALE GENOMIC DNA]</scope>
</reference>
<proteinExistence type="predicted"/>
<sequence length="111" mass="12332">MNVFARGSAPVRARVMDGGSARGAPAAWHFCNAAAVRIASIDIRMPTVVLYISLMNNLRFTQRAMEGEVMTTREERFFMATTNGRRRVWRSLTVQVDCLRGPPLVTSRSGS</sequence>
<evidence type="ECO:0000313" key="2">
    <source>
        <dbReference type="Proteomes" id="UP000299102"/>
    </source>
</evidence>
<evidence type="ECO:0000313" key="1">
    <source>
        <dbReference type="EMBL" id="GBP08598.1"/>
    </source>
</evidence>